<dbReference type="PROSITE" id="PS00816">
    <property type="entry name" value="AIPM_HOMOCIT_SYNTH_2"/>
    <property type="match status" value="1"/>
</dbReference>
<evidence type="ECO:0000259" key="3">
    <source>
        <dbReference type="PROSITE" id="PS50991"/>
    </source>
</evidence>
<dbReference type="HOGENOM" id="CLU_022158_4_2_9"/>
<dbReference type="PANTHER" id="PTHR42880">
    <property type="entry name" value="HOMOCITRATE SYNTHASE"/>
    <property type="match status" value="1"/>
</dbReference>
<dbReference type="InterPro" id="IPR000891">
    <property type="entry name" value="PYR_CT"/>
</dbReference>
<evidence type="ECO:0000313" key="5">
    <source>
        <dbReference type="Proteomes" id="UP000011728"/>
    </source>
</evidence>
<feature type="domain" description="Pyruvate carboxyltransferase" evidence="3">
    <location>
        <begin position="12"/>
        <end position="264"/>
    </location>
</feature>
<dbReference type="InterPro" id="IPR013477">
    <property type="entry name" value="NifV/FrbC"/>
</dbReference>
<dbReference type="Gene3D" id="3.20.20.70">
    <property type="entry name" value="Aldolase class I"/>
    <property type="match status" value="1"/>
</dbReference>
<evidence type="ECO:0000313" key="4">
    <source>
        <dbReference type="EMBL" id="AGF53915.1"/>
    </source>
</evidence>
<evidence type="ECO:0000256" key="2">
    <source>
        <dbReference type="RuleBase" id="RU003523"/>
    </source>
</evidence>
<dbReference type="AlphaFoldDB" id="M1LM80"/>
<dbReference type="InterPro" id="IPR013785">
    <property type="entry name" value="Aldolase_TIM"/>
</dbReference>
<dbReference type="NCBIfam" id="TIGR02660">
    <property type="entry name" value="nifV_homocitr"/>
    <property type="match status" value="1"/>
</dbReference>
<dbReference type="EC" id="2.3.3.13" evidence="4"/>
<dbReference type="InterPro" id="IPR002034">
    <property type="entry name" value="AIPM/Hcit_synth_CS"/>
</dbReference>
<reference evidence="4 5" key="1">
    <citation type="submission" date="2013-02" db="EMBL/GenBank/DDBJ databases">
        <title>Genome sequence of Clostridium saccharoperbutylacetonicum N1-4(HMT).</title>
        <authorList>
            <person name="Poehlein A."/>
            <person name="Daniel R."/>
        </authorList>
    </citation>
    <scope>NUCLEOTIDE SEQUENCE [LARGE SCALE GENOMIC DNA]</scope>
    <source>
        <strain evidence="5">N1-4(HMT)</strain>
    </source>
</reference>
<dbReference type="PANTHER" id="PTHR42880:SF1">
    <property type="entry name" value="ISOPROPYLMALATE_HOMOCITRATE_CITRAMALATE SYNTHASE FAMILY PROTEIN"/>
    <property type="match status" value="1"/>
</dbReference>
<keyword evidence="1 2" id="KW-0808">Transferase</keyword>
<dbReference type="Proteomes" id="UP000011728">
    <property type="component" value="Chromosome"/>
</dbReference>
<comment type="similarity">
    <text evidence="2">Belongs to the alpha-IPM synthase/homocitrate synthase family.</text>
</comment>
<dbReference type="Pfam" id="PF00682">
    <property type="entry name" value="HMGL-like"/>
    <property type="match status" value="1"/>
</dbReference>
<gene>
    <name evidence="4" type="primary">leuA1</name>
    <name evidence="4" type="ORF">Cspa_c00800</name>
</gene>
<keyword evidence="4" id="KW-0012">Acyltransferase</keyword>
<protein>
    <submittedName>
        <fullName evidence="4">2-isopropylmalate synthase 2</fullName>
        <ecNumber evidence="4">2.3.3.13</ecNumber>
    </submittedName>
</protein>
<dbReference type="RefSeq" id="WP_015390251.1">
    <property type="nucleotide sequence ID" value="NC_020291.1"/>
</dbReference>
<sequence length="388" mass="42734">MALINLNQNTKVTVVDTTLRDGEQTAGVVFANTEKVTIAQMLSDLGVDQLEVGIPTMGGDEKAAIKEIVKRNLKSSIMAWNRAVIGDIEQSIDCGVDAVAISISVSDIHIQHKLKTSREWVLDNMVKSVEFAKKNGLYVSVNGEDASRADKGFLVEFINAAKQAGANRFRYCDTVGIKEPFGIKDDIQYLYNKTGFDIEMHTHNDFGMATANAVAGIKGGATHVGVTVNGLGERAGNAALEEVIMSLMLVYGYKGDGIDTKMFREVSEYVSRASGRELPIWKAIVGTNMFAHESGIHADGAIKDPKNYEAFDPAIVGLERQIVIGKHSGRAAVVNKFKEYNTELNNDEAKGILELVRETSVRLKRSLFDKEVVQLYKEYHRKLEENKQ</sequence>
<dbReference type="STRING" id="36745.CLSAP_00800"/>
<name>M1LM80_9CLOT</name>
<dbReference type="PROSITE" id="PS50991">
    <property type="entry name" value="PYR_CT"/>
    <property type="match status" value="1"/>
</dbReference>
<dbReference type="CDD" id="cd07939">
    <property type="entry name" value="DRE_TIM_NifV"/>
    <property type="match status" value="1"/>
</dbReference>
<organism evidence="4 5">
    <name type="scientific">Clostridium saccharoperbutylacetonicum N1-4(HMT)</name>
    <dbReference type="NCBI Taxonomy" id="931276"/>
    <lineage>
        <taxon>Bacteria</taxon>
        <taxon>Bacillati</taxon>
        <taxon>Bacillota</taxon>
        <taxon>Clostridia</taxon>
        <taxon>Eubacteriales</taxon>
        <taxon>Clostridiaceae</taxon>
        <taxon>Clostridium</taxon>
    </lineage>
</organism>
<dbReference type="GO" id="GO:0003852">
    <property type="term" value="F:2-isopropylmalate synthase activity"/>
    <property type="evidence" value="ECO:0007669"/>
    <property type="project" value="UniProtKB-EC"/>
</dbReference>
<dbReference type="KEGG" id="csr:Cspa_c00800"/>
<dbReference type="EMBL" id="CP004121">
    <property type="protein sequence ID" value="AGF53915.1"/>
    <property type="molecule type" value="Genomic_DNA"/>
</dbReference>
<proteinExistence type="inferred from homology"/>
<dbReference type="OrthoDB" id="9804858at2"/>
<dbReference type="Gene3D" id="1.10.238.260">
    <property type="match status" value="1"/>
</dbReference>
<dbReference type="eggNOG" id="COG0119">
    <property type="taxonomic scope" value="Bacteria"/>
</dbReference>
<dbReference type="SUPFAM" id="SSF51569">
    <property type="entry name" value="Aldolase"/>
    <property type="match status" value="1"/>
</dbReference>
<accession>M1LM80</accession>
<dbReference type="PATRIC" id="fig|931276.5.peg.73"/>
<keyword evidence="5" id="KW-1185">Reference proteome</keyword>
<dbReference type="PROSITE" id="PS00815">
    <property type="entry name" value="AIPM_HOMOCIT_SYNTH_1"/>
    <property type="match status" value="1"/>
</dbReference>
<dbReference type="Pfam" id="PF22617">
    <property type="entry name" value="HCS_D2"/>
    <property type="match status" value="1"/>
</dbReference>
<dbReference type="GO" id="GO:0019752">
    <property type="term" value="P:carboxylic acid metabolic process"/>
    <property type="evidence" value="ECO:0007669"/>
    <property type="project" value="InterPro"/>
</dbReference>
<dbReference type="InterPro" id="IPR054691">
    <property type="entry name" value="LeuA/HCS_post-cat"/>
</dbReference>
<evidence type="ECO:0000256" key="1">
    <source>
        <dbReference type="ARBA" id="ARBA00022679"/>
    </source>
</evidence>